<dbReference type="eggNOG" id="arCOG13928">
    <property type="taxonomic scope" value="Archaea"/>
</dbReference>
<dbReference type="RefSeq" id="WP_013604122.1">
    <property type="nucleotide sequence ID" value="NC_015151.1"/>
</dbReference>
<evidence type="ECO:0000313" key="1">
    <source>
        <dbReference type="EMBL" id="ADY00960.1"/>
    </source>
</evidence>
<keyword evidence="2" id="KW-1185">Reference proteome</keyword>
<evidence type="ECO:0000313" key="2">
    <source>
        <dbReference type="Proteomes" id="UP000007485"/>
    </source>
</evidence>
<dbReference type="EMBL" id="CP002529">
    <property type="protein sequence ID" value="ADY00960.1"/>
    <property type="molecule type" value="Genomic_DNA"/>
</dbReference>
<dbReference type="GeneID" id="10288401"/>
<dbReference type="AlphaFoldDB" id="F0QW36"/>
<name>F0QW36_VULM7</name>
<sequence>MFVRILERMGFRKSDDDNYWFKDYGNNVVLKVMSAGSSEIEIELNMPIPTDVNPSSLDKPEDIIDLIVNSPTNKNLLLSLLRAINDMMNLRLVINMSN</sequence>
<gene>
    <name evidence="1" type="ordered locus">VMUT_0749</name>
</gene>
<organism evidence="1 2">
    <name type="scientific">Vulcanisaeta moutnovskia (strain 768-28)</name>
    <dbReference type="NCBI Taxonomy" id="985053"/>
    <lineage>
        <taxon>Archaea</taxon>
        <taxon>Thermoproteota</taxon>
        <taxon>Thermoprotei</taxon>
        <taxon>Thermoproteales</taxon>
        <taxon>Thermoproteaceae</taxon>
        <taxon>Vulcanisaeta</taxon>
    </lineage>
</organism>
<dbReference type="OrthoDB" id="28535at2157"/>
<accession>F0QW36</accession>
<proteinExistence type="predicted"/>
<reference evidence="1 2" key="1">
    <citation type="journal article" date="2011" name="J. Bacteriol.">
        <title>Complete genome sequence of 'Vulcanisaeta moutnovskia' strain 768-28, a novel member of the hyperthermophilic crenarchaeal genus vulcanisaeta.</title>
        <authorList>
            <person name="Gumerov V.M."/>
            <person name="Mardanov A.V."/>
            <person name="Beletsky A.V."/>
            <person name="Prokofeva M.I."/>
            <person name="Bonch-Osmolovskaya E.A."/>
            <person name="Ravin N.V."/>
            <person name="Skryabin K.G."/>
        </authorList>
    </citation>
    <scope>NUCLEOTIDE SEQUENCE [LARGE SCALE GENOMIC DNA]</scope>
    <source>
        <strain evidence="1 2">768-28</strain>
    </source>
</reference>
<protein>
    <submittedName>
        <fullName evidence="1">Uncharacterized protein</fullName>
    </submittedName>
</protein>
<dbReference type="Proteomes" id="UP000007485">
    <property type="component" value="Chromosome"/>
</dbReference>
<dbReference type="STRING" id="985053.VMUT_0749"/>
<dbReference type="KEGG" id="vmo:VMUT_0749"/>
<dbReference type="HOGENOM" id="CLU_2327406_0_0_2"/>